<accession>A0AA35V954</accession>
<comment type="caution">
    <text evidence="4">The sequence shown here is derived from an EMBL/GenBank/DDBJ whole genome shotgun (WGS) entry which is preliminary data.</text>
</comment>
<gene>
    <name evidence="4" type="ORF">CCHLO57077_00002542</name>
</gene>
<evidence type="ECO:0000256" key="2">
    <source>
        <dbReference type="ARBA" id="ARBA00019577"/>
    </source>
</evidence>
<name>A0AA35V954_9HYPO</name>
<feature type="compositionally biased region" description="Low complexity" evidence="3">
    <location>
        <begin position="1"/>
        <end position="20"/>
    </location>
</feature>
<feature type="compositionally biased region" description="Polar residues" evidence="3">
    <location>
        <begin position="253"/>
        <end position="275"/>
    </location>
</feature>
<dbReference type="GO" id="GO:0016197">
    <property type="term" value="P:endosomal transport"/>
    <property type="evidence" value="ECO:0007669"/>
    <property type="project" value="TreeGrafter"/>
</dbReference>
<feature type="compositionally biased region" description="Low complexity" evidence="3">
    <location>
        <begin position="232"/>
        <end position="251"/>
    </location>
</feature>
<sequence length="275" mass="28503">MSTTSSTSPAPASPPITSTAHIHAHQHQQHSHHPPPPSSSSYGEDEDHHHHPRLSPPSSSSPPQHHIHPTLPSPETERGIASARSAIVASISNLVDTELQSRAAMLHDNAAALDKQERSVVAATAGLRRERERLAREADVAARRIKELGNVQNWAEVLERQFLVLEETVRLANGSSDDADSNCSCSCSECGGPASECGVAASGQGRDHGVVDEGAADPSGGGSSKGDDGGSAKEQSISVADLSLSDASRSLNEPESGTGTSSTKSPDTASATTSI</sequence>
<dbReference type="Pfam" id="PF06320">
    <property type="entry name" value="GCN5L1"/>
    <property type="match status" value="1"/>
</dbReference>
<dbReference type="Proteomes" id="UP001160390">
    <property type="component" value="Unassembled WGS sequence"/>
</dbReference>
<evidence type="ECO:0000256" key="1">
    <source>
        <dbReference type="ARBA" id="ARBA00007133"/>
    </source>
</evidence>
<dbReference type="PANTHER" id="PTHR13073">
    <property type="entry name" value="BLOC-1 COMPLEX SUBUNIT 1"/>
    <property type="match status" value="1"/>
</dbReference>
<proteinExistence type="inferred from homology"/>
<keyword evidence="5" id="KW-1185">Reference proteome</keyword>
<reference evidence="4" key="1">
    <citation type="submission" date="2023-01" db="EMBL/GenBank/DDBJ databases">
        <authorList>
            <person name="Piombo E."/>
        </authorList>
    </citation>
    <scope>NUCLEOTIDE SEQUENCE</scope>
</reference>
<evidence type="ECO:0000313" key="5">
    <source>
        <dbReference type="Proteomes" id="UP001160390"/>
    </source>
</evidence>
<evidence type="ECO:0000313" key="4">
    <source>
        <dbReference type="EMBL" id="CAI6098545.1"/>
    </source>
</evidence>
<protein>
    <recommendedName>
        <fullName evidence="2">Biogenesis of lysosome-related organelles complex 1 subunit 1</fullName>
    </recommendedName>
</protein>
<dbReference type="EMBL" id="CABFNP030001299">
    <property type="protein sequence ID" value="CAI6098545.1"/>
    <property type="molecule type" value="Genomic_DNA"/>
</dbReference>
<dbReference type="PANTHER" id="PTHR13073:SF0">
    <property type="entry name" value="BIOGENESIS OF LYSOSOME-RELATED ORGANELLES COMPLEX 1 SUBUNIT 1"/>
    <property type="match status" value="1"/>
</dbReference>
<feature type="compositionally biased region" description="Basic residues" evidence="3">
    <location>
        <begin position="22"/>
        <end position="33"/>
    </location>
</feature>
<dbReference type="GO" id="GO:0031083">
    <property type="term" value="C:BLOC-1 complex"/>
    <property type="evidence" value="ECO:0007669"/>
    <property type="project" value="InterPro"/>
</dbReference>
<evidence type="ECO:0000256" key="3">
    <source>
        <dbReference type="SAM" id="MobiDB-lite"/>
    </source>
</evidence>
<organism evidence="4 5">
    <name type="scientific">Clonostachys chloroleuca</name>
    <dbReference type="NCBI Taxonomy" id="1926264"/>
    <lineage>
        <taxon>Eukaryota</taxon>
        <taxon>Fungi</taxon>
        <taxon>Dikarya</taxon>
        <taxon>Ascomycota</taxon>
        <taxon>Pezizomycotina</taxon>
        <taxon>Sordariomycetes</taxon>
        <taxon>Hypocreomycetidae</taxon>
        <taxon>Hypocreales</taxon>
        <taxon>Bionectriaceae</taxon>
        <taxon>Clonostachys</taxon>
    </lineage>
</organism>
<feature type="region of interest" description="Disordered" evidence="3">
    <location>
        <begin position="1"/>
        <end position="80"/>
    </location>
</feature>
<comment type="similarity">
    <text evidence="1">Belongs to the BLOC1S1 family.</text>
</comment>
<dbReference type="AlphaFoldDB" id="A0AA35V954"/>
<dbReference type="InterPro" id="IPR009395">
    <property type="entry name" value="BLOC1S1"/>
</dbReference>
<feature type="region of interest" description="Disordered" evidence="3">
    <location>
        <begin position="198"/>
        <end position="275"/>
    </location>
</feature>